<gene>
    <name evidence="1" type="ORF">AVEN_34349-2_1</name>
</gene>
<name>A0A4Y2G5G7_ARAVE</name>
<evidence type="ECO:0000313" key="2">
    <source>
        <dbReference type="Proteomes" id="UP000499080"/>
    </source>
</evidence>
<keyword evidence="2" id="KW-1185">Reference proteome</keyword>
<reference evidence="1 2" key="1">
    <citation type="journal article" date="2019" name="Sci. Rep.">
        <title>Orb-weaving spider Araneus ventricosus genome elucidates the spidroin gene catalogue.</title>
        <authorList>
            <person name="Kono N."/>
            <person name="Nakamura H."/>
            <person name="Ohtoshi R."/>
            <person name="Moran D.A.P."/>
            <person name="Shinohara A."/>
            <person name="Yoshida Y."/>
            <person name="Fujiwara M."/>
            <person name="Mori M."/>
            <person name="Tomita M."/>
            <person name="Arakawa K."/>
        </authorList>
    </citation>
    <scope>NUCLEOTIDE SEQUENCE [LARGE SCALE GENOMIC DNA]</scope>
</reference>
<feature type="non-terminal residue" evidence="1">
    <location>
        <position position="248"/>
    </location>
</feature>
<accession>A0A4Y2G5G7</accession>
<comment type="caution">
    <text evidence="1">The sequence shown here is derived from an EMBL/GenBank/DDBJ whole genome shotgun (WGS) entry which is preliminary data.</text>
</comment>
<protein>
    <submittedName>
        <fullName evidence="1">Uncharacterized protein</fullName>
    </submittedName>
</protein>
<sequence length="248" mass="28534">ENSVTVVPCTWIEGDMCAWPPFKSLKKIEDCAKNLRDPEPSWQRIRVLIMKSTVVNLDSSSEDEIHHLPPFSQIKRHSLSEVPPLSGQTQVVLQQQPFREQILEVVTYMPLNRQLPANSMSPKNVTPLVERPEKIKDESAVRNNMFSAEVEIQDITKWLMHAKDRDRREILEHIDYFPKTIRVEKTQNKAELVPSSDHWTKENDSLSSCNRQSSTVFKCSAMIALHILRAKDLLSAINARHQALPQHI</sequence>
<evidence type="ECO:0000313" key="1">
    <source>
        <dbReference type="EMBL" id="GBM48016.1"/>
    </source>
</evidence>
<dbReference type="Proteomes" id="UP000499080">
    <property type="component" value="Unassembled WGS sequence"/>
</dbReference>
<dbReference type="EMBL" id="BGPR01001202">
    <property type="protein sequence ID" value="GBM48016.1"/>
    <property type="molecule type" value="Genomic_DNA"/>
</dbReference>
<proteinExistence type="predicted"/>
<organism evidence="1 2">
    <name type="scientific">Araneus ventricosus</name>
    <name type="common">Orbweaver spider</name>
    <name type="synonym">Epeira ventricosa</name>
    <dbReference type="NCBI Taxonomy" id="182803"/>
    <lineage>
        <taxon>Eukaryota</taxon>
        <taxon>Metazoa</taxon>
        <taxon>Ecdysozoa</taxon>
        <taxon>Arthropoda</taxon>
        <taxon>Chelicerata</taxon>
        <taxon>Arachnida</taxon>
        <taxon>Araneae</taxon>
        <taxon>Araneomorphae</taxon>
        <taxon>Entelegynae</taxon>
        <taxon>Araneoidea</taxon>
        <taxon>Araneidae</taxon>
        <taxon>Araneus</taxon>
    </lineage>
</organism>
<dbReference type="AlphaFoldDB" id="A0A4Y2G5G7"/>
<feature type="non-terminal residue" evidence="1">
    <location>
        <position position="1"/>
    </location>
</feature>